<protein>
    <recommendedName>
        <fullName evidence="2">UspA domain-containing protein</fullName>
    </recommendedName>
</protein>
<evidence type="ECO:0000313" key="3">
    <source>
        <dbReference type="EMBL" id="GAA3861581.1"/>
    </source>
</evidence>
<dbReference type="EMBL" id="BAAAZA010000006">
    <property type="protein sequence ID" value="GAA3861581.1"/>
    <property type="molecule type" value="Genomic_DNA"/>
</dbReference>
<reference evidence="4" key="1">
    <citation type="journal article" date="2019" name="Int. J. Syst. Evol. Microbiol.">
        <title>The Global Catalogue of Microorganisms (GCM) 10K type strain sequencing project: providing services to taxonomists for standard genome sequencing and annotation.</title>
        <authorList>
            <consortium name="The Broad Institute Genomics Platform"/>
            <consortium name="The Broad Institute Genome Sequencing Center for Infectious Disease"/>
            <person name="Wu L."/>
            <person name="Ma J."/>
        </authorList>
    </citation>
    <scope>NUCLEOTIDE SEQUENCE [LARGE SCALE GENOMIC DNA]</scope>
    <source>
        <strain evidence="4">JCM 16578</strain>
    </source>
</reference>
<dbReference type="CDD" id="cd00293">
    <property type="entry name" value="USP-like"/>
    <property type="match status" value="1"/>
</dbReference>
<dbReference type="InterPro" id="IPR006016">
    <property type="entry name" value="UspA"/>
</dbReference>
<gene>
    <name evidence="3" type="ORF">GCM10022207_26680</name>
</gene>
<dbReference type="RefSeq" id="WP_345548089.1">
    <property type="nucleotide sequence ID" value="NZ_BAAAZA010000006.1"/>
</dbReference>
<organism evidence="3 4">
    <name type="scientific">Streptomyces lannensis</name>
    <dbReference type="NCBI Taxonomy" id="766498"/>
    <lineage>
        <taxon>Bacteria</taxon>
        <taxon>Bacillati</taxon>
        <taxon>Actinomycetota</taxon>
        <taxon>Actinomycetes</taxon>
        <taxon>Kitasatosporales</taxon>
        <taxon>Streptomycetaceae</taxon>
        <taxon>Streptomyces</taxon>
    </lineage>
</organism>
<evidence type="ECO:0000259" key="2">
    <source>
        <dbReference type="Pfam" id="PF00582"/>
    </source>
</evidence>
<dbReference type="Pfam" id="PF00582">
    <property type="entry name" value="Usp"/>
    <property type="match status" value="1"/>
</dbReference>
<sequence>MGGPAQRRIVVGVSGSLNSVVALQRAGVEARLSGRRLLAVLVWRPKDTDPPRGSAASAPKGTRRAAMRLLADTLNDVFGATDHDVQVEGLAMSGTAGRTLVQIARRDDDLLVVGGGHRRRLRRWRSPVARYCLTHASCPVLVVPPSPLQLDLEAMTGRKLLLRGRGDDPAGELRRAGPRGPEYTDGDR</sequence>
<proteinExistence type="predicted"/>
<feature type="region of interest" description="Disordered" evidence="1">
    <location>
        <begin position="163"/>
        <end position="188"/>
    </location>
</feature>
<evidence type="ECO:0000256" key="1">
    <source>
        <dbReference type="SAM" id="MobiDB-lite"/>
    </source>
</evidence>
<accession>A0ABP7K0E0</accession>
<dbReference type="Proteomes" id="UP001501563">
    <property type="component" value="Unassembled WGS sequence"/>
</dbReference>
<keyword evidence="4" id="KW-1185">Reference proteome</keyword>
<evidence type="ECO:0000313" key="4">
    <source>
        <dbReference type="Proteomes" id="UP001501563"/>
    </source>
</evidence>
<dbReference type="SUPFAM" id="SSF52402">
    <property type="entry name" value="Adenine nucleotide alpha hydrolases-like"/>
    <property type="match status" value="1"/>
</dbReference>
<comment type="caution">
    <text evidence="3">The sequence shown here is derived from an EMBL/GenBank/DDBJ whole genome shotgun (WGS) entry which is preliminary data.</text>
</comment>
<name>A0ABP7K0E0_9ACTN</name>
<feature type="domain" description="UspA" evidence="2">
    <location>
        <begin position="7"/>
        <end position="144"/>
    </location>
</feature>
<feature type="compositionally biased region" description="Basic and acidic residues" evidence="1">
    <location>
        <begin position="164"/>
        <end position="175"/>
    </location>
</feature>
<dbReference type="Gene3D" id="3.40.50.12370">
    <property type="match status" value="1"/>
</dbReference>